<evidence type="ECO:0000313" key="1">
    <source>
        <dbReference type="EMBL" id="MBP2290756.1"/>
    </source>
</evidence>
<dbReference type="Proteomes" id="UP000781958">
    <property type="component" value="Unassembled WGS sequence"/>
</dbReference>
<dbReference type="RefSeq" id="WP_209763201.1">
    <property type="nucleotide sequence ID" value="NZ_JAGINP010000001.1"/>
</dbReference>
<comment type="caution">
    <text evidence="1">The sequence shown here is derived from an EMBL/GenBank/DDBJ whole genome shotgun (WGS) entry which is preliminary data.</text>
</comment>
<protein>
    <recommendedName>
        <fullName evidence="3">Phage protein</fullName>
    </recommendedName>
</protein>
<proteinExistence type="predicted"/>
<dbReference type="EMBL" id="JAGINP010000001">
    <property type="protein sequence ID" value="MBP2290756.1"/>
    <property type="molecule type" value="Genomic_DNA"/>
</dbReference>
<keyword evidence="2" id="KW-1185">Reference proteome</keyword>
<reference evidence="1 2" key="1">
    <citation type="submission" date="2021-03" db="EMBL/GenBank/DDBJ databases">
        <title>Genomic Encyclopedia of Type Strains, Phase III (KMG-III): the genomes of soil and plant-associated and newly described type strains.</title>
        <authorList>
            <person name="Whitman W."/>
        </authorList>
    </citation>
    <scope>NUCLEOTIDE SEQUENCE [LARGE SCALE GENOMIC DNA]</scope>
    <source>
        <strain evidence="1 2">IMMIB AFH-6</strain>
    </source>
</reference>
<evidence type="ECO:0000313" key="2">
    <source>
        <dbReference type="Proteomes" id="UP000781958"/>
    </source>
</evidence>
<organism evidence="1 2">
    <name type="scientific">Azospirillum rugosum</name>
    <dbReference type="NCBI Taxonomy" id="416170"/>
    <lineage>
        <taxon>Bacteria</taxon>
        <taxon>Pseudomonadati</taxon>
        <taxon>Pseudomonadota</taxon>
        <taxon>Alphaproteobacteria</taxon>
        <taxon>Rhodospirillales</taxon>
        <taxon>Azospirillaceae</taxon>
        <taxon>Azospirillum</taxon>
    </lineage>
</organism>
<accession>A0ABS4SDW1</accession>
<gene>
    <name evidence="1" type="ORF">J2851_000493</name>
</gene>
<name>A0ABS4SDW1_9PROT</name>
<evidence type="ECO:0008006" key="3">
    <source>
        <dbReference type="Google" id="ProtNLM"/>
    </source>
</evidence>
<sequence>MNTPNIIKLNVIRTEQTRRFAVHDISAYGLDREGRCVVSTTNGSDFGVTETPAQIDALLGVTPDPLRDAAPEMLEALQGLVGVLTTDGGLEPCANSMAPAERYLGLALAAIAKATGTASPPPSAGE</sequence>